<keyword evidence="3 5" id="KW-1133">Transmembrane helix</keyword>
<dbReference type="InterPro" id="IPR009436">
    <property type="entry name" value="AGTRAP"/>
</dbReference>
<feature type="transmembrane region" description="Helical" evidence="5">
    <location>
        <begin position="36"/>
        <end position="53"/>
    </location>
</feature>
<dbReference type="OrthoDB" id="8191171at2759"/>
<dbReference type="AlphaFoldDB" id="A0A6P3X1L6"/>
<dbReference type="RefSeq" id="XP_014472230.1">
    <property type="nucleotide sequence ID" value="XM_014616744.1"/>
</dbReference>
<evidence type="ECO:0000256" key="5">
    <source>
        <dbReference type="SAM" id="Phobius"/>
    </source>
</evidence>
<evidence type="ECO:0000256" key="2">
    <source>
        <dbReference type="ARBA" id="ARBA00022692"/>
    </source>
</evidence>
<dbReference type="PANTHER" id="PTHR16521">
    <property type="entry name" value="TYPE-1 ANGIOTENSIN II RECEPTOR-ASSOCIATED PROTEIN"/>
    <property type="match status" value="1"/>
</dbReference>
<dbReference type="PANTHER" id="PTHR16521:SF3">
    <property type="entry name" value="TYPE-1 ANGIOTENSIN II RECEPTOR-ASSOCIATED PROTEIN"/>
    <property type="match status" value="1"/>
</dbReference>
<name>A0A6P3X1L6_DINQU</name>
<feature type="transmembrane region" description="Helical" evidence="5">
    <location>
        <begin position="89"/>
        <end position="109"/>
    </location>
</feature>
<proteinExistence type="predicted"/>
<accession>A0A6P3X1L6</accession>
<evidence type="ECO:0000313" key="7">
    <source>
        <dbReference type="RefSeq" id="XP_014472230.1"/>
    </source>
</evidence>
<feature type="transmembrane region" description="Helical" evidence="5">
    <location>
        <begin position="65"/>
        <end position="83"/>
    </location>
</feature>
<keyword evidence="2 5" id="KW-0812">Transmembrane</keyword>
<feature type="transmembrane region" description="Helical" evidence="5">
    <location>
        <begin position="12"/>
        <end position="30"/>
    </location>
</feature>
<evidence type="ECO:0000313" key="6">
    <source>
        <dbReference type="Proteomes" id="UP000515204"/>
    </source>
</evidence>
<organism evidence="6 7">
    <name type="scientific">Dinoponera quadriceps</name>
    <name type="common">South American ant</name>
    <dbReference type="NCBI Taxonomy" id="609295"/>
    <lineage>
        <taxon>Eukaryota</taxon>
        <taxon>Metazoa</taxon>
        <taxon>Ecdysozoa</taxon>
        <taxon>Arthropoda</taxon>
        <taxon>Hexapoda</taxon>
        <taxon>Insecta</taxon>
        <taxon>Pterygota</taxon>
        <taxon>Neoptera</taxon>
        <taxon>Endopterygota</taxon>
        <taxon>Hymenoptera</taxon>
        <taxon>Apocrita</taxon>
        <taxon>Aculeata</taxon>
        <taxon>Formicoidea</taxon>
        <taxon>Formicidae</taxon>
        <taxon>Ponerinae</taxon>
        <taxon>Ponerini</taxon>
        <taxon>Dinoponera</taxon>
    </lineage>
</organism>
<keyword evidence="4 5" id="KW-0472">Membrane</keyword>
<dbReference type="GO" id="GO:0005886">
    <property type="term" value="C:plasma membrane"/>
    <property type="evidence" value="ECO:0007669"/>
    <property type="project" value="TreeGrafter"/>
</dbReference>
<dbReference type="Proteomes" id="UP000515204">
    <property type="component" value="Unplaced"/>
</dbReference>
<sequence length="152" mass="17437">MPNLTDLSHFSLKIIFTIHTVLSFLTWSTQGRCPQSVIFYNMLFFVCILWAVYNMESDEPLQFALFINVLSVFFDVVILVVNYDSFYTFSLAFMIINLVARPVTSIYLLRIGQGRNGTLATIFAPSPSMGLCRQDYEEISHLIPQNADFDRV</sequence>
<keyword evidence="6" id="KW-1185">Reference proteome</keyword>
<reference evidence="7" key="1">
    <citation type="submission" date="2025-08" db="UniProtKB">
        <authorList>
            <consortium name="RefSeq"/>
        </authorList>
    </citation>
    <scope>IDENTIFICATION</scope>
</reference>
<dbReference type="KEGG" id="dqu:106743165"/>
<dbReference type="GO" id="GO:0038166">
    <property type="term" value="P:angiotensin-activated signaling pathway"/>
    <property type="evidence" value="ECO:0007669"/>
    <property type="project" value="InterPro"/>
</dbReference>
<protein>
    <submittedName>
        <fullName evidence="7">Uncharacterized protein LOC106743165</fullName>
    </submittedName>
</protein>
<evidence type="ECO:0000256" key="1">
    <source>
        <dbReference type="ARBA" id="ARBA00004141"/>
    </source>
</evidence>
<gene>
    <name evidence="7" type="primary">LOC106743165</name>
</gene>
<dbReference type="Pfam" id="PF06396">
    <property type="entry name" value="AGTRAP"/>
    <property type="match status" value="1"/>
</dbReference>
<comment type="subcellular location">
    <subcellularLocation>
        <location evidence="1">Membrane</location>
        <topology evidence="1">Multi-pass membrane protein</topology>
    </subcellularLocation>
</comment>
<dbReference type="GeneID" id="106743165"/>
<evidence type="ECO:0000256" key="3">
    <source>
        <dbReference type="ARBA" id="ARBA00022989"/>
    </source>
</evidence>
<evidence type="ECO:0000256" key="4">
    <source>
        <dbReference type="ARBA" id="ARBA00023136"/>
    </source>
</evidence>